<dbReference type="SUPFAM" id="SSF51905">
    <property type="entry name" value="FAD/NAD(P)-binding domain"/>
    <property type="match status" value="1"/>
</dbReference>
<evidence type="ECO:0000313" key="7">
    <source>
        <dbReference type="Proteomes" id="UP000010792"/>
    </source>
</evidence>
<dbReference type="PANTHER" id="PTHR43400:SF10">
    <property type="entry name" value="3-OXOSTEROID 1-DEHYDROGENASE"/>
    <property type="match status" value="1"/>
</dbReference>
<dbReference type="RefSeq" id="WP_244467617.1">
    <property type="nucleotide sequence ID" value="NZ_FO082820.1"/>
</dbReference>
<organism evidence="6 7">
    <name type="scientific">Pseudorhizobium banfieldiae</name>
    <dbReference type="NCBI Taxonomy" id="1125847"/>
    <lineage>
        <taxon>Bacteria</taxon>
        <taxon>Pseudomonadati</taxon>
        <taxon>Pseudomonadota</taxon>
        <taxon>Alphaproteobacteria</taxon>
        <taxon>Hyphomicrobiales</taxon>
        <taxon>Rhizobiaceae</taxon>
        <taxon>Rhizobium/Agrobacterium group</taxon>
        <taxon>Pseudorhizobium</taxon>
    </lineage>
</organism>
<proteinExistence type="predicted"/>
<evidence type="ECO:0000256" key="2">
    <source>
        <dbReference type="ARBA" id="ARBA00022630"/>
    </source>
</evidence>
<name>L0NI53_9HYPH</name>
<feature type="domain" description="FAD-dependent oxidoreductase 2 FAD-binding" evidence="5">
    <location>
        <begin position="12"/>
        <end position="545"/>
    </location>
</feature>
<dbReference type="Gene3D" id="3.50.50.60">
    <property type="entry name" value="FAD/NAD(P)-binding domain"/>
    <property type="match status" value="2"/>
</dbReference>
<protein>
    <submittedName>
        <fullName evidence="6">Putative dehydrogenase</fullName>
    </submittedName>
</protein>
<gene>
    <name evidence="6" type="ORF">NT26_3059</name>
</gene>
<evidence type="ECO:0000259" key="5">
    <source>
        <dbReference type="Pfam" id="PF00890"/>
    </source>
</evidence>
<evidence type="ECO:0000256" key="3">
    <source>
        <dbReference type="ARBA" id="ARBA00022827"/>
    </source>
</evidence>
<evidence type="ECO:0000256" key="1">
    <source>
        <dbReference type="ARBA" id="ARBA00001974"/>
    </source>
</evidence>
<dbReference type="InterPro" id="IPR036188">
    <property type="entry name" value="FAD/NAD-bd_sf"/>
</dbReference>
<dbReference type="STRING" id="1125847.NT26_3059"/>
<evidence type="ECO:0000256" key="4">
    <source>
        <dbReference type="ARBA" id="ARBA00023002"/>
    </source>
</evidence>
<keyword evidence="3" id="KW-0274">FAD</keyword>
<sequence length="573" mass="61315">MQQSLAELGEVDLIVLGTGAAGLTAALTATLEGLSVVVLEAAPVVGGTTARSSGTAWIPDNRLMRAVGFAPDAEAARAYLSALISDADAQEAWQAFLTHAPKMQADLEDRAEILFRPYRSAPDYQSNLEGAASGGRALEPIEFDGRRLDSWFDRLAEPMRELTVLGGMMVTRAEAQRLIHAERSPAAMMEGLKLLLRHLRDRLRFRRGTRLVMGNALVARLLHATLIRGGLVFTNAHVREIELTEGRVARVGGVYGERPFSLATRAGVVLAGGGFPADPEMTSRYLPTLAPGHSPASPFARGTTIGLGIKAGGQMGPDLGLNALWFPSSLWARPGGGLAVYPHIALDRAKPGSIIIDQAGERFANEASSYHDFCAAMFRHGPAACPAWMVVGRDFIRRYGLGVIRPRTPSLNRFLRSGYLKTGKDPEELARELHLPPGSLSRSIAKFNECVREGRDAGFRRGESAYERSNGDASRGFANPCLGEVGPGRLYAVALWPTPLATARGLLCGISGEVLDNEGHAIPGLYAAGNDMQSVFGGEYPGAGAQIGPAMTFGWAAARHAARRVQDFNGRDT</sequence>
<dbReference type="GO" id="GO:0008202">
    <property type="term" value="P:steroid metabolic process"/>
    <property type="evidence" value="ECO:0007669"/>
    <property type="project" value="UniProtKB-ARBA"/>
</dbReference>
<keyword evidence="7" id="KW-1185">Reference proteome</keyword>
<comment type="cofactor">
    <cofactor evidence="1">
        <name>FAD</name>
        <dbReference type="ChEBI" id="CHEBI:57692"/>
    </cofactor>
</comment>
<keyword evidence="4" id="KW-0560">Oxidoreductase</keyword>
<dbReference type="InterPro" id="IPR027477">
    <property type="entry name" value="Succ_DH/fumarate_Rdtase_cat_sf"/>
</dbReference>
<dbReference type="AlphaFoldDB" id="L0NI53"/>
<dbReference type="PANTHER" id="PTHR43400">
    <property type="entry name" value="FUMARATE REDUCTASE"/>
    <property type="match status" value="1"/>
</dbReference>
<dbReference type="InterPro" id="IPR050315">
    <property type="entry name" value="FAD-oxidoreductase_2"/>
</dbReference>
<accession>L0NI53</accession>
<dbReference type="InterPro" id="IPR003953">
    <property type="entry name" value="FAD-dep_OxRdtase_2_FAD-bd"/>
</dbReference>
<dbReference type="SUPFAM" id="SSF56425">
    <property type="entry name" value="Succinate dehydrogenase/fumarate reductase flavoprotein, catalytic domain"/>
    <property type="match status" value="1"/>
</dbReference>
<reference evidence="6 7" key="1">
    <citation type="journal article" date="2013" name="Genome Biol. Evol.">
        <title>Life in an arsenic-containing gold mine: genome and physiology of the autotrophic arsenite-oxidizing bacterium rhizobium sp. NT-26.</title>
        <authorList>
            <person name="Andres J."/>
            <person name="Arsene-Ploetze F."/>
            <person name="Barbe V."/>
            <person name="Brochier-Armanet C."/>
            <person name="Cleiss-Arnold J."/>
            <person name="Coppee J.Y."/>
            <person name="Dillies M.A."/>
            <person name="Geist"/>
            <person name="L"/>
            <person name="Joublin A."/>
            <person name="Koechler S."/>
            <person name="Lassalle F."/>
            <person name="Marchal M."/>
            <person name="Medigue C."/>
            <person name="Muller D."/>
            <person name="Nesme X."/>
            <person name="Plewniak F."/>
            <person name="Proux C."/>
            <person name="Ramirez-Bahena M.H."/>
            <person name="Schenowitz C."/>
            <person name="Sismeiro O."/>
            <person name="Vallenet D."/>
            <person name="Santini J.M."/>
            <person name="Bertin P.N."/>
        </authorList>
    </citation>
    <scope>NUCLEOTIDE SEQUENCE [LARGE SCALE GENOMIC DNA]</scope>
    <source>
        <strain evidence="6 7">NT-26</strain>
    </source>
</reference>
<keyword evidence="2" id="KW-0285">Flavoprotein</keyword>
<dbReference type="KEGG" id="rht:NT26_3059"/>
<dbReference type="Pfam" id="PF00890">
    <property type="entry name" value="FAD_binding_2"/>
    <property type="match status" value="1"/>
</dbReference>
<dbReference type="EMBL" id="FO082820">
    <property type="protein sequence ID" value="CCF20783.1"/>
    <property type="molecule type" value="Genomic_DNA"/>
</dbReference>
<dbReference type="GO" id="GO:0016491">
    <property type="term" value="F:oxidoreductase activity"/>
    <property type="evidence" value="ECO:0007669"/>
    <property type="project" value="UniProtKB-KW"/>
</dbReference>
<evidence type="ECO:0000313" key="6">
    <source>
        <dbReference type="EMBL" id="CCF20783.1"/>
    </source>
</evidence>
<dbReference type="Proteomes" id="UP000010792">
    <property type="component" value="Chromosome"/>
</dbReference>